<feature type="domain" description="Uroporphyrinogen decarboxylase (URO-D)" evidence="11">
    <location>
        <begin position="147"/>
        <end position="163"/>
    </location>
</feature>
<proteinExistence type="inferred from homology"/>
<comment type="caution">
    <text evidence="12">The sequence shown here is derived from an EMBL/GenBank/DDBJ whole genome shotgun (WGS) entry which is preliminary data.</text>
</comment>
<protein>
    <recommendedName>
        <fullName evidence="3 7">Uroporphyrinogen decarboxylase</fullName>
        <ecNumber evidence="3 7">4.1.1.37</ecNumber>
    </recommendedName>
</protein>
<dbReference type="Proteomes" id="UP000248724">
    <property type="component" value="Unassembled WGS sequence"/>
</dbReference>
<dbReference type="Gene3D" id="3.20.20.210">
    <property type="match status" value="1"/>
</dbReference>
<evidence type="ECO:0000259" key="10">
    <source>
        <dbReference type="PROSITE" id="PS00906"/>
    </source>
</evidence>
<evidence type="ECO:0000256" key="1">
    <source>
        <dbReference type="ARBA" id="ARBA00004804"/>
    </source>
</evidence>
<evidence type="ECO:0000256" key="3">
    <source>
        <dbReference type="ARBA" id="ARBA00012288"/>
    </source>
</evidence>
<dbReference type="NCBIfam" id="TIGR01464">
    <property type="entry name" value="hemE"/>
    <property type="match status" value="1"/>
</dbReference>
<evidence type="ECO:0000313" key="13">
    <source>
        <dbReference type="Proteomes" id="UP000248724"/>
    </source>
</evidence>
<accession>A0A2W5ZE36</accession>
<evidence type="ECO:0000259" key="11">
    <source>
        <dbReference type="PROSITE" id="PS00907"/>
    </source>
</evidence>
<comment type="catalytic activity">
    <reaction evidence="8">
        <text>uroporphyrinogen III + 4 H(+) = coproporphyrinogen III + 4 CO2</text>
        <dbReference type="Rhea" id="RHEA:19865"/>
        <dbReference type="ChEBI" id="CHEBI:15378"/>
        <dbReference type="ChEBI" id="CHEBI:16526"/>
        <dbReference type="ChEBI" id="CHEBI:57308"/>
        <dbReference type="ChEBI" id="CHEBI:57309"/>
        <dbReference type="EC" id="4.1.1.37"/>
    </reaction>
</comment>
<dbReference type="InterPro" id="IPR006361">
    <property type="entry name" value="Uroporphyrinogen_deCO2ase_HemE"/>
</dbReference>
<reference evidence="12 13" key="1">
    <citation type="journal article" date="2017" name="Nature">
        <title>Atmospheric trace gases support primary production in Antarctic desert surface soil.</title>
        <authorList>
            <person name="Ji M."/>
            <person name="Greening C."/>
            <person name="Vanwonterghem I."/>
            <person name="Carere C.R."/>
            <person name="Bay S.K."/>
            <person name="Steen J.A."/>
            <person name="Montgomery K."/>
            <person name="Lines T."/>
            <person name="Beardall J."/>
            <person name="van Dorst J."/>
            <person name="Snape I."/>
            <person name="Stott M.B."/>
            <person name="Hugenholtz P."/>
            <person name="Ferrari B.C."/>
        </authorList>
    </citation>
    <scope>NUCLEOTIDE SEQUENCE [LARGE SCALE GENOMIC DNA]</scope>
    <source>
        <strain evidence="12">RRmetagenome_bin12</strain>
    </source>
</reference>
<dbReference type="PANTHER" id="PTHR21091:SF169">
    <property type="entry name" value="UROPORPHYRINOGEN DECARBOXYLASE"/>
    <property type="match status" value="1"/>
</dbReference>
<dbReference type="SUPFAM" id="SSF51726">
    <property type="entry name" value="UROD/MetE-like"/>
    <property type="match status" value="1"/>
</dbReference>
<dbReference type="CDD" id="cd00717">
    <property type="entry name" value="URO-D"/>
    <property type="match status" value="1"/>
</dbReference>
<dbReference type="EC" id="4.1.1.37" evidence="3 7"/>
<evidence type="ECO:0000256" key="5">
    <source>
        <dbReference type="ARBA" id="ARBA00023239"/>
    </source>
</evidence>
<comment type="pathway">
    <text evidence="1 8">Porphyrin-containing compound metabolism; protoporphyrin-IX biosynthesis; coproporphyrinogen-III from 5-aminolevulinate: step 4/4.</text>
</comment>
<comment type="similarity">
    <text evidence="2 9">Belongs to the uroporphyrinogen decarboxylase family.</text>
</comment>
<sequence>MDTVAPVMTGQQRFLAALRRHPVDRTPVWFMRQAGRCLAEYRALRERHDILEITRTPELCAQVTTMPVEVLGVDAAVLYADIMLPLYGMGVPFSIDPGVGPIIHAPVRCAADISALRVVDHAGEATPDLFDAIRLIRRELEGRTAVIGFAGAPFTVASYMIEGRPSKDHARTKALLVGEPRLWDELMTTLTEVTIRYLRAQVEAGVEAVQLFDSWIGTLSQRDYVRAVLPHVRRIFDALRDSGVPRIYFGTGCPHLIEEMSSAGSDVMSVDWRLPLDTAWQRVGHHRGLQGNLDPTV</sequence>
<name>A0A2W5ZE36_9BACT</name>
<dbReference type="AlphaFoldDB" id="A0A2W5ZE36"/>
<evidence type="ECO:0000313" key="12">
    <source>
        <dbReference type="EMBL" id="PZR83603.1"/>
    </source>
</evidence>
<dbReference type="EMBL" id="QHBU01000031">
    <property type="protein sequence ID" value="PZR83603.1"/>
    <property type="molecule type" value="Genomic_DNA"/>
</dbReference>
<dbReference type="InterPro" id="IPR000257">
    <property type="entry name" value="Uroporphyrinogen_deCOase"/>
</dbReference>
<keyword evidence="5 8" id="KW-0456">Lyase</keyword>
<feature type="non-terminal residue" evidence="12">
    <location>
        <position position="297"/>
    </location>
</feature>
<dbReference type="GO" id="GO:0004853">
    <property type="term" value="F:uroporphyrinogen decarboxylase activity"/>
    <property type="evidence" value="ECO:0007669"/>
    <property type="project" value="UniProtKB-UniRule"/>
</dbReference>
<dbReference type="PANTHER" id="PTHR21091">
    <property type="entry name" value="METHYLTETRAHYDROFOLATE:HOMOCYSTEINE METHYLTRANSFERASE RELATED"/>
    <property type="match status" value="1"/>
</dbReference>
<evidence type="ECO:0000256" key="9">
    <source>
        <dbReference type="RuleBase" id="RU004169"/>
    </source>
</evidence>
<keyword evidence="6 8" id="KW-0627">Porphyrin biosynthesis</keyword>
<dbReference type="GO" id="GO:0006782">
    <property type="term" value="P:protoporphyrinogen IX biosynthetic process"/>
    <property type="evidence" value="ECO:0007669"/>
    <property type="project" value="UniProtKB-UniPathway"/>
</dbReference>
<dbReference type="PROSITE" id="PS00907">
    <property type="entry name" value="UROD_2"/>
    <property type="match status" value="1"/>
</dbReference>
<evidence type="ECO:0000256" key="8">
    <source>
        <dbReference type="RuleBase" id="RU000554"/>
    </source>
</evidence>
<dbReference type="UniPathway" id="UPA00251">
    <property type="reaction ID" value="UER00321"/>
</dbReference>
<dbReference type="PROSITE" id="PS00906">
    <property type="entry name" value="UROD_1"/>
    <property type="match status" value="1"/>
</dbReference>
<evidence type="ECO:0000256" key="6">
    <source>
        <dbReference type="ARBA" id="ARBA00023244"/>
    </source>
</evidence>
<feature type="domain" description="Uroporphyrinogen decarboxylase (URO-D)" evidence="10">
    <location>
        <begin position="27"/>
        <end position="36"/>
    </location>
</feature>
<keyword evidence="4 8" id="KW-0210">Decarboxylase</keyword>
<evidence type="ECO:0000256" key="4">
    <source>
        <dbReference type="ARBA" id="ARBA00022793"/>
    </source>
</evidence>
<evidence type="ECO:0000256" key="7">
    <source>
        <dbReference type="NCBIfam" id="TIGR01464"/>
    </source>
</evidence>
<evidence type="ECO:0000256" key="2">
    <source>
        <dbReference type="ARBA" id="ARBA00009935"/>
    </source>
</evidence>
<dbReference type="InterPro" id="IPR038071">
    <property type="entry name" value="UROD/MetE-like_sf"/>
</dbReference>
<organism evidence="12 13">
    <name type="scientific">Candidatus Aeolococcus gillhamiae</name>
    <dbReference type="NCBI Taxonomy" id="3127015"/>
    <lineage>
        <taxon>Bacteria</taxon>
        <taxon>Bacillati</taxon>
        <taxon>Candidatus Dormiibacterota</taxon>
        <taxon>Candidatus Dormibacteria</taxon>
        <taxon>Candidatus Aeolococcales</taxon>
        <taxon>Candidatus Aeolococcaceae</taxon>
        <taxon>Candidatus Aeolococcus</taxon>
    </lineage>
</organism>
<dbReference type="GO" id="GO:0005829">
    <property type="term" value="C:cytosol"/>
    <property type="evidence" value="ECO:0007669"/>
    <property type="project" value="TreeGrafter"/>
</dbReference>
<dbReference type="Pfam" id="PF01208">
    <property type="entry name" value="URO-D"/>
    <property type="match status" value="1"/>
</dbReference>
<gene>
    <name evidence="12" type="ORF">DLM65_01500</name>
</gene>